<keyword evidence="2" id="KW-0812">Transmembrane</keyword>
<feature type="domain" description="Brl1/Brr6" evidence="3">
    <location>
        <begin position="388"/>
        <end position="519"/>
    </location>
</feature>
<gene>
    <name evidence="4" type="ORF">CAAN4_H07822</name>
</gene>
<organism evidence="4 5">
    <name type="scientific">[Candida] anglica</name>
    <dbReference type="NCBI Taxonomy" id="148631"/>
    <lineage>
        <taxon>Eukaryota</taxon>
        <taxon>Fungi</taxon>
        <taxon>Dikarya</taxon>
        <taxon>Ascomycota</taxon>
        <taxon>Saccharomycotina</taxon>
        <taxon>Pichiomycetes</taxon>
        <taxon>Debaryomycetaceae</taxon>
        <taxon>Kurtzmaniella</taxon>
    </lineage>
</organism>
<accession>A0ABP0EMR0</accession>
<dbReference type="Proteomes" id="UP001497600">
    <property type="component" value="Chromosome H"/>
</dbReference>
<evidence type="ECO:0000313" key="5">
    <source>
        <dbReference type="Proteomes" id="UP001497600"/>
    </source>
</evidence>
<dbReference type="SMART" id="SM01042">
    <property type="entry name" value="Brr6_like_C_C"/>
    <property type="match status" value="1"/>
</dbReference>
<evidence type="ECO:0000313" key="4">
    <source>
        <dbReference type="EMBL" id="CAK7920899.1"/>
    </source>
</evidence>
<dbReference type="Pfam" id="PF10104">
    <property type="entry name" value="Brr6_like_C_C"/>
    <property type="match status" value="1"/>
</dbReference>
<evidence type="ECO:0000256" key="2">
    <source>
        <dbReference type="SAM" id="Phobius"/>
    </source>
</evidence>
<dbReference type="PANTHER" id="PTHR28136">
    <property type="entry name" value="NUCLEUS EXPORT PROTEIN BRR6"/>
    <property type="match status" value="1"/>
</dbReference>
<feature type="transmembrane region" description="Helical" evidence="2">
    <location>
        <begin position="391"/>
        <end position="412"/>
    </location>
</feature>
<proteinExistence type="predicted"/>
<dbReference type="PANTHER" id="PTHR28136:SF1">
    <property type="entry name" value="NUCLEUS EXPORT PROTEIN BRL1"/>
    <property type="match status" value="1"/>
</dbReference>
<keyword evidence="5" id="KW-1185">Reference proteome</keyword>
<feature type="region of interest" description="Disordered" evidence="1">
    <location>
        <begin position="48"/>
        <end position="68"/>
    </location>
</feature>
<keyword evidence="2" id="KW-1133">Transmembrane helix</keyword>
<dbReference type="EMBL" id="OZ004260">
    <property type="protein sequence ID" value="CAK7920899.1"/>
    <property type="molecule type" value="Genomic_DNA"/>
</dbReference>
<dbReference type="InterPro" id="IPR040202">
    <property type="entry name" value="Brl1/Brr6"/>
</dbReference>
<evidence type="ECO:0000256" key="1">
    <source>
        <dbReference type="SAM" id="MobiDB-lite"/>
    </source>
</evidence>
<keyword evidence="2" id="KW-0472">Membrane</keyword>
<name>A0ABP0EMR0_9ASCO</name>
<sequence>MAFNRSTDYDGTFFSALSLNETTNETEYLTAANTSDHMDIDDEYDNETIHNFHTPEPEPESEQELEGAVSSTPFDWKVWANKDFASKKEVEKDEMKRDLEKILTHDDQTDFETCVEDEYEYDLANTSQSSISGISMSILSPTTLGAKFALEGSTRKQKLLMPAPPPEEDSLVDYEYDTASPPEQLGKIRNISGFSTNTTDPSLVFAPTIIDDKSEMKSFGSQYKSNIRSRADSLSEELIYNPATGEYDSQDDSYLYRKQKRGSISTTHGASIAQLNHRSKYPSVLNSPSLGNQSWTSAATPIQVHHHHYYSTPQTTRDMLIQSQTSNLSHMTPLEYSQKIQELTPMNRGSVQERLDVIHQDNNNGELGTLPQPWQSNSTPHERIPYILSSYIQLLLNFVATGYVGYLVFAMVRAVRTDISHKVSQHATDIMVRIAACEHEYIENHCDNVVPATAKYCANLQRCINQNPYEGGNMSSISAETVGMIINSLVEPLGLKFFLVLFGFVCILFACNFMFGFFRAKAYYGWNEDTDDGQRERVE</sequence>
<dbReference type="InterPro" id="IPR018767">
    <property type="entry name" value="Brl1/Brr6_dom"/>
</dbReference>
<reference evidence="4 5" key="1">
    <citation type="submission" date="2024-01" db="EMBL/GenBank/DDBJ databases">
        <authorList>
            <consortium name="Genoscope - CEA"/>
            <person name="William W."/>
        </authorList>
    </citation>
    <scope>NUCLEOTIDE SEQUENCE [LARGE SCALE GENOMIC DNA]</scope>
    <source>
        <strain evidence="4 5">29B2s-10</strain>
    </source>
</reference>
<evidence type="ECO:0000259" key="3">
    <source>
        <dbReference type="SMART" id="SM01042"/>
    </source>
</evidence>
<protein>
    <recommendedName>
        <fullName evidence="3">Brl1/Brr6 domain-containing protein</fullName>
    </recommendedName>
</protein>
<feature type="transmembrane region" description="Helical" evidence="2">
    <location>
        <begin position="497"/>
        <end position="518"/>
    </location>
</feature>